<evidence type="ECO:0000313" key="3">
    <source>
        <dbReference type="Proteomes" id="UP000587942"/>
    </source>
</evidence>
<reference evidence="2 3" key="1">
    <citation type="submission" date="2020-03" db="EMBL/GenBank/DDBJ databases">
        <authorList>
            <person name="Sun Q."/>
        </authorList>
    </citation>
    <scope>NUCLEOTIDE SEQUENCE [LARGE SCALE GENOMIC DNA]</scope>
    <source>
        <strain evidence="2 3">KACC 21451</strain>
    </source>
</reference>
<dbReference type="InterPro" id="IPR013498">
    <property type="entry name" value="Topo_IA_Znf"/>
</dbReference>
<dbReference type="GO" id="GO:0005694">
    <property type="term" value="C:chromosome"/>
    <property type="evidence" value="ECO:0007669"/>
    <property type="project" value="InterPro"/>
</dbReference>
<dbReference type="Pfam" id="PF08378">
    <property type="entry name" value="NERD"/>
    <property type="match status" value="1"/>
</dbReference>
<dbReference type="AlphaFoldDB" id="A0A846TB43"/>
<dbReference type="GO" id="GO:0003677">
    <property type="term" value="F:DNA binding"/>
    <property type="evidence" value="ECO:0007669"/>
    <property type="project" value="InterPro"/>
</dbReference>
<protein>
    <recommendedName>
        <fullName evidence="1">NERD domain-containing protein</fullName>
    </recommendedName>
</protein>
<dbReference type="Pfam" id="PF01396">
    <property type="entry name" value="Zn_ribbon_Top1"/>
    <property type="match status" value="1"/>
</dbReference>
<organism evidence="2 3">
    <name type="scientific">Mesobacillus selenatarsenatis</name>
    <dbReference type="NCBI Taxonomy" id="388741"/>
    <lineage>
        <taxon>Bacteria</taxon>
        <taxon>Bacillati</taxon>
        <taxon>Bacillota</taxon>
        <taxon>Bacilli</taxon>
        <taxon>Bacillales</taxon>
        <taxon>Bacillaceae</taxon>
        <taxon>Mesobacillus</taxon>
    </lineage>
</organism>
<dbReference type="GO" id="GO:0006265">
    <property type="term" value="P:DNA topological change"/>
    <property type="evidence" value="ECO:0007669"/>
    <property type="project" value="InterPro"/>
</dbReference>
<sequence length="247" mass="28282">MLMLIVIWFLNRNFAMIKGWIGEKRVSNILSSLDPQDYTLMNDLYLPKENGQTTQIDHLLISPKGIFVIETKNYKGWITGSEHSQYWTQTNYKRKDKLYNPIWQNSGHIKALQSILGDAASEIPIHSVIVFGKEATLKFKEPFKNAYVIKSSNVLQTINTIQTTQEVSLFKRGKVKQLLTPFIITDIKQKREIKKKHVSDLKSELEQKKTLVAENTCPRCGSPLVSRTGKKGKFKGCSSFPKCRFIA</sequence>
<feature type="domain" description="NERD" evidence="1">
    <location>
        <begin position="18"/>
        <end position="135"/>
    </location>
</feature>
<comment type="caution">
    <text evidence="2">The sequence shown here is derived from an EMBL/GenBank/DDBJ whole genome shotgun (WGS) entry which is preliminary data.</text>
</comment>
<dbReference type="GO" id="GO:0003916">
    <property type="term" value="F:DNA topoisomerase activity"/>
    <property type="evidence" value="ECO:0007669"/>
    <property type="project" value="InterPro"/>
</dbReference>
<gene>
    <name evidence="2" type="ORF">GWK17_00885</name>
</gene>
<evidence type="ECO:0000259" key="1">
    <source>
        <dbReference type="PROSITE" id="PS50965"/>
    </source>
</evidence>
<dbReference type="Proteomes" id="UP000587942">
    <property type="component" value="Unassembled WGS sequence"/>
</dbReference>
<dbReference type="InterPro" id="IPR011528">
    <property type="entry name" value="NERD"/>
</dbReference>
<dbReference type="EMBL" id="JAAVUM010000001">
    <property type="protein sequence ID" value="NKE04039.1"/>
    <property type="molecule type" value="Genomic_DNA"/>
</dbReference>
<evidence type="ECO:0000313" key="2">
    <source>
        <dbReference type="EMBL" id="NKE04039.1"/>
    </source>
</evidence>
<proteinExistence type="predicted"/>
<accession>A0A846TB43</accession>
<dbReference type="Gene3D" id="3.30.65.10">
    <property type="entry name" value="Bacterial Topoisomerase I, domain 1"/>
    <property type="match status" value="1"/>
</dbReference>
<dbReference type="SUPFAM" id="SSF57783">
    <property type="entry name" value="Zinc beta-ribbon"/>
    <property type="match status" value="1"/>
</dbReference>
<dbReference type="PROSITE" id="PS50965">
    <property type="entry name" value="NERD"/>
    <property type="match status" value="1"/>
</dbReference>
<name>A0A846TB43_9BACI</name>